<feature type="domain" description="HTH marR-type" evidence="4">
    <location>
        <begin position="1"/>
        <end position="120"/>
    </location>
</feature>
<dbReference type="GO" id="GO:0003700">
    <property type="term" value="F:DNA-binding transcription factor activity"/>
    <property type="evidence" value="ECO:0007669"/>
    <property type="project" value="InterPro"/>
</dbReference>
<dbReference type="Pfam" id="PF01047">
    <property type="entry name" value="MarR"/>
    <property type="match status" value="1"/>
</dbReference>
<evidence type="ECO:0000259" key="4">
    <source>
        <dbReference type="PROSITE" id="PS50995"/>
    </source>
</evidence>
<comment type="caution">
    <text evidence="5">The sequence shown here is derived from an EMBL/GenBank/DDBJ whole genome shotgun (WGS) entry which is preliminary data.</text>
</comment>
<dbReference type="GO" id="GO:0006950">
    <property type="term" value="P:response to stress"/>
    <property type="evidence" value="ECO:0007669"/>
    <property type="project" value="TreeGrafter"/>
</dbReference>
<dbReference type="Proteomes" id="UP000547444">
    <property type="component" value="Unassembled WGS sequence"/>
</dbReference>
<evidence type="ECO:0000313" key="6">
    <source>
        <dbReference type="Proteomes" id="UP000547444"/>
    </source>
</evidence>
<accession>A0A7X5TVV9</accession>
<dbReference type="InterPro" id="IPR036390">
    <property type="entry name" value="WH_DNA-bd_sf"/>
</dbReference>
<dbReference type="EMBL" id="JAANOW010000001">
    <property type="protein sequence ID" value="NIH93699.1"/>
    <property type="molecule type" value="Genomic_DNA"/>
</dbReference>
<name>A0A7X5TVV9_9MYCO</name>
<dbReference type="Gene3D" id="1.10.10.10">
    <property type="entry name" value="Winged helix-like DNA-binding domain superfamily/Winged helix DNA-binding domain"/>
    <property type="match status" value="1"/>
</dbReference>
<reference evidence="5 6" key="1">
    <citation type="submission" date="2020-03" db="EMBL/GenBank/DDBJ databases">
        <title>Sequencing the genomes of 1000 actinobacteria strains.</title>
        <authorList>
            <person name="Klenk H.-P."/>
        </authorList>
    </citation>
    <scope>NUCLEOTIDE SEQUENCE [LARGE SCALE GENOMIC DNA]</scope>
    <source>
        <strain evidence="5 6">DSM 44556</strain>
    </source>
</reference>
<dbReference type="InterPro" id="IPR023187">
    <property type="entry name" value="Tscrpt_reg_MarR-type_CS"/>
</dbReference>
<proteinExistence type="predicted"/>
<keyword evidence="3" id="KW-0804">Transcription</keyword>
<evidence type="ECO:0000256" key="1">
    <source>
        <dbReference type="ARBA" id="ARBA00023015"/>
    </source>
</evidence>
<dbReference type="InterPro" id="IPR039422">
    <property type="entry name" value="MarR/SlyA-like"/>
</dbReference>
<evidence type="ECO:0000256" key="2">
    <source>
        <dbReference type="ARBA" id="ARBA00023125"/>
    </source>
</evidence>
<dbReference type="PANTHER" id="PTHR33164:SF94">
    <property type="entry name" value="TRANSCRIPTIONAL REGULATORY PROTEIN-RELATED"/>
    <property type="match status" value="1"/>
</dbReference>
<protein>
    <submittedName>
        <fullName evidence="5">DNA-binding MarR family transcriptional regulator</fullName>
    </submittedName>
</protein>
<dbReference type="GO" id="GO:0003677">
    <property type="term" value="F:DNA binding"/>
    <property type="evidence" value="ECO:0007669"/>
    <property type="project" value="UniProtKB-KW"/>
</dbReference>
<dbReference type="SUPFAM" id="SSF46785">
    <property type="entry name" value="Winged helix' DNA-binding domain"/>
    <property type="match status" value="1"/>
</dbReference>
<evidence type="ECO:0000256" key="3">
    <source>
        <dbReference type="ARBA" id="ARBA00023163"/>
    </source>
</evidence>
<sequence>MAISARSIADIDDSITIPQFRVLVILSMRGPSNLSTLAGLLDVQPSTIGRMVERLVTAGLLERRPHPSSRRELVVELSARGRKTVRTVTMRRRMEIARVVEAMPARQRQGLVDALTAFTAAGGEPAADIDF</sequence>
<dbReference type="InterPro" id="IPR000835">
    <property type="entry name" value="HTH_MarR-typ"/>
</dbReference>
<keyword evidence="1" id="KW-0805">Transcription regulation</keyword>
<evidence type="ECO:0000313" key="5">
    <source>
        <dbReference type="EMBL" id="NIH93699.1"/>
    </source>
</evidence>
<dbReference type="InterPro" id="IPR036388">
    <property type="entry name" value="WH-like_DNA-bd_sf"/>
</dbReference>
<organism evidence="5 6">
    <name type="scientific">Mycolicibacterium fluoranthenivorans</name>
    <dbReference type="NCBI Taxonomy" id="258505"/>
    <lineage>
        <taxon>Bacteria</taxon>
        <taxon>Bacillati</taxon>
        <taxon>Actinomycetota</taxon>
        <taxon>Actinomycetes</taxon>
        <taxon>Mycobacteriales</taxon>
        <taxon>Mycobacteriaceae</taxon>
        <taxon>Mycolicibacterium</taxon>
    </lineage>
</organism>
<dbReference type="PROSITE" id="PS50995">
    <property type="entry name" value="HTH_MARR_2"/>
    <property type="match status" value="1"/>
</dbReference>
<gene>
    <name evidence="5" type="ORF">FHU31_000655</name>
</gene>
<dbReference type="SMART" id="SM00347">
    <property type="entry name" value="HTH_MARR"/>
    <property type="match status" value="1"/>
</dbReference>
<keyword evidence="6" id="KW-1185">Reference proteome</keyword>
<dbReference type="PROSITE" id="PS01117">
    <property type="entry name" value="HTH_MARR_1"/>
    <property type="match status" value="1"/>
</dbReference>
<keyword evidence="2 5" id="KW-0238">DNA-binding</keyword>
<dbReference type="AlphaFoldDB" id="A0A7X5TVV9"/>
<dbReference type="PANTHER" id="PTHR33164">
    <property type="entry name" value="TRANSCRIPTIONAL REGULATOR, MARR FAMILY"/>
    <property type="match status" value="1"/>
</dbReference>